<proteinExistence type="predicted"/>
<sequence length="73" mass="8458">MLAVFSSSCHCESLCCIQNLVRKVLSKEMVYFCEEPVAVTLHQSAEVLPLYRLHTLKRVFFLYKNEEVCLDVC</sequence>
<protein>
    <submittedName>
        <fullName evidence="1">Uncharacterized protein</fullName>
    </submittedName>
</protein>
<organism evidence="1 2">
    <name type="scientific">Pangasius djambal</name>
    <dbReference type="NCBI Taxonomy" id="1691987"/>
    <lineage>
        <taxon>Eukaryota</taxon>
        <taxon>Metazoa</taxon>
        <taxon>Chordata</taxon>
        <taxon>Craniata</taxon>
        <taxon>Vertebrata</taxon>
        <taxon>Euteleostomi</taxon>
        <taxon>Actinopterygii</taxon>
        <taxon>Neopterygii</taxon>
        <taxon>Teleostei</taxon>
        <taxon>Ostariophysi</taxon>
        <taxon>Siluriformes</taxon>
        <taxon>Pangasiidae</taxon>
        <taxon>Pangasius</taxon>
    </lineage>
</organism>
<name>A0ACC5Z4D1_9TELE</name>
<reference evidence="1" key="1">
    <citation type="submission" date="2020-02" db="EMBL/GenBank/DDBJ databases">
        <title>Genome sequencing of the panga catfish, Pangasius djambal.</title>
        <authorList>
            <person name="Wen M."/>
            <person name="Zahm M."/>
            <person name="Roques C."/>
            <person name="Cabau C."/>
            <person name="Klopp C."/>
            <person name="Donnadieu C."/>
            <person name="Jouanno E."/>
            <person name="Avarre J.-C."/>
            <person name="Campet M."/>
            <person name="Ha T."/>
            <person name="Dugue R."/>
            <person name="Lampietro C."/>
            <person name="Louis A."/>
            <person name="Herpin A."/>
            <person name="Echchiki A."/>
            <person name="Berthelot C."/>
            <person name="Parey E."/>
            <person name="Roest-Crollius H."/>
            <person name="Braasch I."/>
            <person name="Postlethwait J.H."/>
            <person name="Bobe J."/>
            <person name="Montfort J."/>
            <person name="Bouchez O."/>
            <person name="Begum T."/>
            <person name="Schartl M."/>
            <person name="Gustiano R."/>
            <person name="Guiguen Y."/>
        </authorList>
    </citation>
    <scope>NUCLEOTIDE SEQUENCE</scope>
    <source>
        <strain evidence="1">Pdj_M5554</strain>
    </source>
</reference>
<keyword evidence="2" id="KW-1185">Reference proteome</keyword>
<gene>
    <name evidence="1" type="ORF">PDJAM_G00088420</name>
</gene>
<comment type="caution">
    <text evidence="1">The sequence shown here is derived from an EMBL/GenBank/DDBJ whole genome shotgun (WGS) entry which is preliminary data.</text>
</comment>
<dbReference type="EMBL" id="CM040992">
    <property type="protein sequence ID" value="MCJ8742975.1"/>
    <property type="molecule type" value="Genomic_DNA"/>
</dbReference>
<evidence type="ECO:0000313" key="1">
    <source>
        <dbReference type="EMBL" id="MCJ8742975.1"/>
    </source>
</evidence>
<evidence type="ECO:0000313" key="2">
    <source>
        <dbReference type="Proteomes" id="UP000830395"/>
    </source>
</evidence>
<dbReference type="Proteomes" id="UP000830395">
    <property type="component" value="Chromosome 18"/>
</dbReference>
<accession>A0ACC5Z4D1</accession>